<dbReference type="KEGG" id="tcy:Thicy_0591"/>
<feature type="signal peptide" evidence="1">
    <location>
        <begin position="1"/>
        <end position="29"/>
    </location>
</feature>
<dbReference type="Proteomes" id="UP000009232">
    <property type="component" value="Chromosome"/>
</dbReference>
<evidence type="ECO:0000313" key="2">
    <source>
        <dbReference type="EMBL" id="AEG31363.1"/>
    </source>
</evidence>
<dbReference type="AlphaFoldDB" id="F6DBX7"/>
<sequence length="248" mass="28458">MFKTGWISSRLTLAGLAVLTAGISPAVSAANSLSPVFDAEFSIRVMGFNVGTATQKLTCQASNCTLETRAVPDRWARRLANEETHEKIQLRLHDQGQLQWLSYQKTMQRYRGNTTPQTTQFLWDEKQDLIINPDRDLTWPASADAFDMISIIYALRQQLRAGIVNTNLLLQEDRRQTRIHFIQANQQKSVHTQFRSNLNARYYEWASEDVQVKLWLLDDYAFFPGRIELTHHDSGRNVILSLRSAPSF</sequence>
<gene>
    <name evidence="2" type="ordered locus">Thicy_0591</name>
</gene>
<protein>
    <recommendedName>
        <fullName evidence="4">DUF3108 domain-containing protein</fullName>
    </recommendedName>
</protein>
<name>F6DBX7_THICA</name>
<dbReference type="HOGENOM" id="CLU_1119748_0_0_6"/>
<dbReference type="eggNOG" id="ENOG5033X0E">
    <property type="taxonomic scope" value="Bacteria"/>
</dbReference>
<dbReference type="STRING" id="717773.Thicy_0591"/>
<reference evidence="2 3" key="1">
    <citation type="submission" date="2011-05" db="EMBL/GenBank/DDBJ databases">
        <title>Complete sequence of Thioalkalimicrobium cyclicum ALM1.</title>
        <authorList>
            <consortium name="US DOE Joint Genome Institute"/>
            <person name="Lucas S."/>
            <person name="Han J."/>
            <person name="Lapidus A."/>
            <person name="Cheng J.-F."/>
            <person name="Goodwin L."/>
            <person name="Pitluck S."/>
            <person name="Peters L."/>
            <person name="Mikhailova N."/>
            <person name="Davenport K."/>
            <person name="Han C."/>
            <person name="Tapia R."/>
            <person name="Land M."/>
            <person name="Hauser L."/>
            <person name="Kyrpides N."/>
            <person name="Ivanova N."/>
            <person name="Pagani I."/>
            <person name="Kappler U."/>
            <person name="Woyke T."/>
        </authorList>
    </citation>
    <scope>NUCLEOTIDE SEQUENCE [LARGE SCALE GENOMIC DNA]</scope>
    <source>
        <strain evidence="3">DSM 14477 / JCM 11371 / ALM1</strain>
    </source>
</reference>
<feature type="chain" id="PRO_5003333149" description="DUF3108 domain-containing protein" evidence="1">
    <location>
        <begin position="30"/>
        <end position="248"/>
    </location>
</feature>
<dbReference type="EMBL" id="CP002776">
    <property type="protein sequence ID" value="AEG31363.1"/>
    <property type="molecule type" value="Genomic_DNA"/>
</dbReference>
<accession>F6DBX7</accession>
<proteinExistence type="predicted"/>
<keyword evidence="3" id="KW-1185">Reference proteome</keyword>
<evidence type="ECO:0000256" key="1">
    <source>
        <dbReference type="SAM" id="SignalP"/>
    </source>
</evidence>
<keyword evidence="1" id="KW-0732">Signal</keyword>
<evidence type="ECO:0008006" key="4">
    <source>
        <dbReference type="Google" id="ProtNLM"/>
    </source>
</evidence>
<dbReference type="OrthoDB" id="5615141at2"/>
<dbReference type="RefSeq" id="WP_013835144.1">
    <property type="nucleotide sequence ID" value="NC_015581.1"/>
</dbReference>
<evidence type="ECO:0000313" key="3">
    <source>
        <dbReference type="Proteomes" id="UP000009232"/>
    </source>
</evidence>
<organism evidence="2 3">
    <name type="scientific">Thiomicrospira cyclica (strain DSM 14477 / JCM 11371 / ALM1)</name>
    <name type="common">Thioalkalimicrobium cyclicum</name>
    <dbReference type="NCBI Taxonomy" id="717773"/>
    <lineage>
        <taxon>Bacteria</taxon>
        <taxon>Pseudomonadati</taxon>
        <taxon>Pseudomonadota</taxon>
        <taxon>Gammaproteobacteria</taxon>
        <taxon>Thiotrichales</taxon>
        <taxon>Piscirickettsiaceae</taxon>
        <taxon>Thiomicrospira</taxon>
    </lineage>
</organism>